<dbReference type="InterPro" id="IPR001806">
    <property type="entry name" value="Small_GTPase"/>
</dbReference>
<dbReference type="FunFam" id="3.40.50.300:FF:001447">
    <property type="entry name" value="Ras-related protein Rab-1B"/>
    <property type="match status" value="1"/>
</dbReference>
<accession>A0AAD5YB13</accession>
<dbReference type="EMBL" id="JADGKB010000004">
    <property type="protein sequence ID" value="KAJ3261809.1"/>
    <property type="molecule type" value="Genomic_DNA"/>
</dbReference>
<reference evidence="3" key="1">
    <citation type="submission" date="2020-05" db="EMBL/GenBank/DDBJ databases">
        <title>Phylogenomic resolution of chytrid fungi.</title>
        <authorList>
            <person name="Stajich J.E."/>
            <person name="Amses K."/>
            <person name="Simmons R."/>
            <person name="Seto K."/>
            <person name="Myers J."/>
            <person name="Bonds A."/>
            <person name="Quandt C.A."/>
            <person name="Barry K."/>
            <person name="Liu P."/>
            <person name="Grigoriev I."/>
            <person name="Longcore J.E."/>
            <person name="James T.Y."/>
        </authorList>
    </citation>
    <scope>NUCLEOTIDE SEQUENCE</scope>
    <source>
        <strain evidence="3">PLAUS21</strain>
    </source>
</reference>
<organism evidence="3 4">
    <name type="scientific">Boothiomyces macroporosus</name>
    <dbReference type="NCBI Taxonomy" id="261099"/>
    <lineage>
        <taxon>Eukaryota</taxon>
        <taxon>Fungi</taxon>
        <taxon>Fungi incertae sedis</taxon>
        <taxon>Chytridiomycota</taxon>
        <taxon>Chytridiomycota incertae sedis</taxon>
        <taxon>Chytridiomycetes</taxon>
        <taxon>Rhizophydiales</taxon>
        <taxon>Terramycetaceae</taxon>
        <taxon>Boothiomyces</taxon>
    </lineage>
</organism>
<dbReference type="Proteomes" id="UP001210925">
    <property type="component" value="Unassembled WGS sequence"/>
</dbReference>
<dbReference type="SMART" id="SM00176">
    <property type="entry name" value="RAN"/>
    <property type="match status" value="1"/>
</dbReference>
<evidence type="ECO:0000313" key="4">
    <source>
        <dbReference type="Proteomes" id="UP001210925"/>
    </source>
</evidence>
<dbReference type="SMART" id="SM00173">
    <property type="entry name" value="RAS"/>
    <property type="match status" value="1"/>
</dbReference>
<dbReference type="PRINTS" id="PR00449">
    <property type="entry name" value="RASTRNSFRMNG"/>
</dbReference>
<dbReference type="PROSITE" id="PS51420">
    <property type="entry name" value="RHO"/>
    <property type="match status" value="1"/>
</dbReference>
<dbReference type="InterPro" id="IPR005225">
    <property type="entry name" value="Small_GTP-bd"/>
</dbReference>
<dbReference type="AlphaFoldDB" id="A0AAD5YB13"/>
<sequence>MEKPELKRLKILSMGDAEVGKSCLIKRFCEGKFIQEYVATIGIDYGVKNYKTHLEDVKINFWDCGGDDAYLEIRNEFYKDIHAAFLVFDVNDAATFENLHKWYDEFQKYSSNEEIVFFLVGNKTDKDLREVNSIQAEELASKFNAQYYETSAQTGLNVEAMFSELFHAALAANFKEYAQQ</sequence>
<evidence type="ECO:0000256" key="1">
    <source>
        <dbReference type="ARBA" id="ARBA00022741"/>
    </source>
</evidence>
<gene>
    <name evidence="3" type="primary">DNAJC27</name>
    <name evidence="3" type="ORF">HK103_004760</name>
</gene>
<comment type="caution">
    <text evidence="3">The sequence shown here is derived from an EMBL/GenBank/DDBJ whole genome shotgun (WGS) entry which is preliminary data.</text>
</comment>
<dbReference type="PROSITE" id="PS51419">
    <property type="entry name" value="RAB"/>
    <property type="match status" value="1"/>
</dbReference>
<evidence type="ECO:0000313" key="3">
    <source>
        <dbReference type="EMBL" id="KAJ3261809.1"/>
    </source>
</evidence>
<name>A0AAD5YB13_9FUNG</name>
<keyword evidence="4" id="KW-1185">Reference proteome</keyword>
<dbReference type="Pfam" id="PF00071">
    <property type="entry name" value="Ras"/>
    <property type="match status" value="1"/>
</dbReference>
<dbReference type="SUPFAM" id="SSF52540">
    <property type="entry name" value="P-loop containing nucleoside triphosphate hydrolases"/>
    <property type="match status" value="1"/>
</dbReference>
<protein>
    <submittedName>
        <fullName evidence="3">DnaJ sub C member 27</fullName>
    </submittedName>
</protein>
<dbReference type="GO" id="GO:0003924">
    <property type="term" value="F:GTPase activity"/>
    <property type="evidence" value="ECO:0007669"/>
    <property type="project" value="InterPro"/>
</dbReference>
<proteinExistence type="predicted"/>
<dbReference type="SMART" id="SM00175">
    <property type="entry name" value="RAB"/>
    <property type="match status" value="1"/>
</dbReference>
<dbReference type="PANTHER" id="PTHR47977">
    <property type="entry name" value="RAS-RELATED PROTEIN RAB"/>
    <property type="match status" value="1"/>
</dbReference>
<dbReference type="GO" id="GO:0005525">
    <property type="term" value="F:GTP binding"/>
    <property type="evidence" value="ECO:0007669"/>
    <property type="project" value="UniProtKB-KW"/>
</dbReference>
<dbReference type="PROSITE" id="PS51421">
    <property type="entry name" value="RAS"/>
    <property type="match status" value="1"/>
</dbReference>
<dbReference type="InterPro" id="IPR027417">
    <property type="entry name" value="P-loop_NTPase"/>
</dbReference>
<keyword evidence="1" id="KW-0547">Nucleotide-binding</keyword>
<dbReference type="Gene3D" id="3.40.50.300">
    <property type="entry name" value="P-loop containing nucleotide triphosphate hydrolases"/>
    <property type="match status" value="1"/>
</dbReference>
<dbReference type="InterPro" id="IPR050227">
    <property type="entry name" value="Rab"/>
</dbReference>
<dbReference type="NCBIfam" id="TIGR00231">
    <property type="entry name" value="small_GTP"/>
    <property type="match status" value="1"/>
</dbReference>
<keyword evidence="2" id="KW-0342">GTP-binding</keyword>
<dbReference type="SMART" id="SM00174">
    <property type="entry name" value="RHO"/>
    <property type="match status" value="1"/>
</dbReference>
<evidence type="ECO:0000256" key="2">
    <source>
        <dbReference type="ARBA" id="ARBA00023134"/>
    </source>
</evidence>